<feature type="domain" description="KIB1-4 beta-propeller" evidence="1">
    <location>
        <begin position="90"/>
        <end position="380"/>
    </location>
</feature>
<dbReference type="InterPro" id="IPR005174">
    <property type="entry name" value="KIB1-4_b-propeller"/>
</dbReference>
<proteinExistence type="predicted"/>
<comment type="caution">
    <text evidence="2">The sequence shown here is derived from an EMBL/GenBank/DDBJ whole genome shotgun (WGS) entry which is preliminary data.</text>
</comment>
<evidence type="ECO:0000259" key="1">
    <source>
        <dbReference type="Pfam" id="PF03478"/>
    </source>
</evidence>
<dbReference type="Pfam" id="PF03478">
    <property type="entry name" value="Beta-prop_KIB1-4"/>
    <property type="match status" value="1"/>
</dbReference>
<accession>A0A835HHK5</accession>
<keyword evidence="3" id="KW-1185">Reference proteome</keyword>
<evidence type="ECO:0000313" key="2">
    <source>
        <dbReference type="EMBL" id="KAF9599821.1"/>
    </source>
</evidence>
<protein>
    <recommendedName>
        <fullName evidence="1">KIB1-4 beta-propeller domain-containing protein</fullName>
    </recommendedName>
</protein>
<sequence>MSQSMLLLESKKKLSLNSQWSEIPPELLDVITTKLTSYVDYLRVRSVCPTWRAILPRKPDNRLARLTQSPWLLLSRYNNDNTLCDTHCCFYNLAERRTYSLELPEVIGDKKQCWGSPYGWLVYGQEGGPLISLLNPLTRAQIQLPSLFYYPSTSPNEYNIVLPWDLIGYLADCTIVKAVLFGNPSLSSDFSIMALMEGGICSLAYYRSGTEAWSLFTDTEEISFGDVICFKGEYYGVDLDGHVYHCHLGVSPNVARVIDAPEPLPDDDPEQKYLVESSNELFMVYRYLEHDYDGPFEPTYWFILYKLDWNELTWCLFENLGDQVLFLGANGSFSLSVQDYPFCQENSVYFTDDMRIPVDEPDLDKFKVGPVRGHDLGVFNIHHGVAEPIPNCPVPDPDTIEYMLPPPVWVTLSL</sequence>
<dbReference type="Proteomes" id="UP000631114">
    <property type="component" value="Unassembled WGS sequence"/>
</dbReference>
<dbReference type="EMBL" id="JADFTS010000006">
    <property type="protein sequence ID" value="KAF9599821.1"/>
    <property type="molecule type" value="Genomic_DNA"/>
</dbReference>
<dbReference type="InterPro" id="IPR050942">
    <property type="entry name" value="F-box_BR-signaling"/>
</dbReference>
<reference evidence="2 3" key="1">
    <citation type="submission" date="2020-10" db="EMBL/GenBank/DDBJ databases">
        <title>The Coptis chinensis genome and diversification of protoberbering-type alkaloids.</title>
        <authorList>
            <person name="Wang B."/>
            <person name="Shu S."/>
            <person name="Song C."/>
            <person name="Liu Y."/>
        </authorList>
    </citation>
    <scope>NUCLEOTIDE SEQUENCE [LARGE SCALE GENOMIC DNA]</scope>
    <source>
        <strain evidence="2">HL-2020</strain>
        <tissue evidence="2">Leaf</tissue>
    </source>
</reference>
<dbReference type="AlphaFoldDB" id="A0A835HHK5"/>
<dbReference type="PANTHER" id="PTHR44259">
    <property type="entry name" value="OS07G0183000 PROTEIN-RELATED"/>
    <property type="match status" value="1"/>
</dbReference>
<organism evidence="2 3">
    <name type="scientific">Coptis chinensis</name>
    <dbReference type="NCBI Taxonomy" id="261450"/>
    <lineage>
        <taxon>Eukaryota</taxon>
        <taxon>Viridiplantae</taxon>
        <taxon>Streptophyta</taxon>
        <taxon>Embryophyta</taxon>
        <taxon>Tracheophyta</taxon>
        <taxon>Spermatophyta</taxon>
        <taxon>Magnoliopsida</taxon>
        <taxon>Ranunculales</taxon>
        <taxon>Ranunculaceae</taxon>
        <taxon>Coptidoideae</taxon>
        <taxon>Coptis</taxon>
    </lineage>
</organism>
<gene>
    <name evidence="2" type="ORF">IFM89_001767</name>
</gene>
<evidence type="ECO:0000313" key="3">
    <source>
        <dbReference type="Proteomes" id="UP000631114"/>
    </source>
</evidence>
<name>A0A835HHK5_9MAGN</name>
<dbReference type="OrthoDB" id="1937564at2759"/>